<keyword evidence="3" id="KW-1185">Reference proteome</keyword>
<feature type="chain" id="PRO_5001490079" evidence="1">
    <location>
        <begin position="29"/>
        <end position="99"/>
    </location>
</feature>
<dbReference type="AlphaFoldDB" id="A0A016VYK0"/>
<proteinExistence type="predicted"/>
<sequence>MSNTNMTAVGRGCLGVVVLLGVSRFPQAGVIRYAEHEYDNRFAPSIDLSTLSIFRYFYPRVGEDTSPGVIQYAEHEYGSKYFAPFYRLIDFFHSGHPKE</sequence>
<reference evidence="3" key="1">
    <citation type="journal article" date="2015" name="Nat. Genet.">
        <title>The genome and transcriptome of the zoonotic hookworm Ancylostoma ceylanicum identify infection-specific gene families.</title>
        <authorList>
            <person name="Schwarz E.M."/>
            <person name="Hu Y."/>
            <person name="Antoshechkin I."/>
            <person name="Miller M.M."/>
            <person name="Sternberg P.W."/>
            <person name="Aroian R.V."/>
        </authorList>
    </citation>
    <scope>NUCLEOTIDE SEQUENCE</scope>
    <source>
        <strain evidence="3">HY135</strain>
    </source>
</reference>
<evidence type="ECO:0000313" key="3">
    <source>
        <dbReference type="Proteomes" id="UP000024635"/>
    </source>
</evidence>
<accession>A0A016VYK0</accession>
<keyword evidence="1" id="KW-0732">Signal</keyword>
<evidence type="ECO:0000313" key="2">
    <source>
        <dbReference type="EMBL" id="EYC32406.1"/>
    </source>
</evidence>
<organism evidence="2 3">
    <name type="scientific">Ancylostoma ceylanicum</name>
    <dbReference type="NCBI Taxonomy" id="53326"/>
    <lineage>
        <taxon>Eukaryota</taxon>
        <taxon>Metazoa</taxon>
        <taxon>Ecdysozoa</taxon>
        <taxon>Nematoda</taxon>
        <taxon>Chromadorea</taxon>
        <taxon>Rhabditida</taxon>
        <taxon>Rhabditina</taxon>
        <taxon>Rhabditomorpha</taxon>
        <taxon>Strongyloidea</taxon>
        <taxon>Ancylostomatidae</taxon>
        <taxon>Ancylostomatinae</taxon>
        <taxon>Ancylostoma</taxon>
    </lineage>
</organism>
<name>A0A016VYK0_9BILA</name>
<dbReference type="Proteomes" id="UP000024635">
    <property type="component" value="Unassembled WGS sequence"/>
</dbReference>
<dbReference type="OrthoDB" id="10263328at2759"/>
<protein>
    <submittedName>
        <fullName evidence="2">Uncharacterized protein</fullName>
    </submittedName>
</protein>
<gene>
    <name evidence="2" type="primary">Acey_s0003.g1554</name>
    <name evidence="2" type="ORF">Y032_0003g1554</name>
</gene>
<feature type="signal peptide" evidence="1">
    <location>
        <begin position="1"/>
        <end position="28"/>
    </location>
</feature>
<comment type="caution">
    <text evidence="2">The sequence shown here is derived from an EMBL/GenBank/DDBJ whole genome shotgun (WGS) entry which is preliminary data.</text>
</comment>
<dbReference type="EMBL" id="JARK01001339">
    <property type="protein sequence ID" value="EYC32406.1"/>
    <property type="molecule type" value="Genomic_DNA"/>
</dbReference>
<evidence type="ECO:0000256" key="1">
    <source>
        <dbReference type="SAM" id="SignalP"/>
    </source>
</evidence>